<evidence type="ECO:0000313" key="2">
    <source>
        <dbReference type="EMBL" id="RXG91567.1"/>
    </source>
</evidence>
<dbReference type="Proteomes" id="UP000289946">
    <property type="component" value="Unassembled WGS sequence"/>
</dbReference>
<feature type="transmembrane region" description="Helical" evidence="1">
    <location>
        <begin position="12"/>
        <end position="35"/>
    </location>
</feature>
<dbReference type="EMBL" id="RDRA01000014">
    <property type="protein sequence ID" value="RXG91567.1"/>
    <property type="molecule type" value="Genomic_DNA"/>
</dbReference>
<comment type="caution">
    <text evidence="2">The sequence shown here is derived from an EMBL/GenBank/DDBJ whole genome shotgun (WGS) entry which is preliminary data.</text>
</comment>
<keyword evidence="1" id="KW-1133">Transmembrane helix</keyword>
<accession>A0ABY0DFQ6</accession>
<keyword evidence="1" id="KW-0472">Membrane</keyword>
<gene>
    <name evidence="2" type="ORF">EAS62_24105</name>
</gene>
<keyword evidence="1" id="KW-0812">Transmembrane</keyword>
<keyword evidence="3" id="KW-1185">Reference proteome</keyword>
<protein>
    <submittedName>
        <fullName evidence="2">Uncharacterized protein</fullName>
    </submittedName>
</protein>
<proteinExistence type="predicted"/>
<evidence type="ECO:0000313" key="3">
    <source>
        <dbReference type="Proteomes" id="UP000289946"/>
    </source>
</evidence>
<reference evidence="2 3" key="1">
    <citation type="submission" date="2018-10" db="EMBL/GenBank/DDBJ databases">
        <title>Bradyrhizobium sp. nov., isolated from effective nodules of peanut in China.</title>
        <authorList>
            <person name="Li Y."/>
        </authorList>
    </citation>
    <scope>NUCLEOTIDE SEQUENCE [LARGE SCALE GENOMIC DNA]</scope>
    <source>
        <strain evidence="2 3">CCBAU 51781</strain>
    </source>
</reference>
<dbReference type="RefSeq" id="WP_128941041.1">
    <property type="nucleotide sequence ID" value="NZ_RDRA01000014.1"/>
</dbReference>
<evidence type="ECO:0000256" key="1">
    <source>
        <dbReference type="SAM" id="Phobius"/>
    </source>
</evidence>
<name>A0ABY0DFQ6_9BRAD</name>
<organism evidence="2 3">
    <name type="scientific">Bradyrhizobium zhanjiangense</name>
    <dbReference type="NCBI Taxonomy" id="1325107"/>
    <lineage>
        <taxon>Bacteria</taxon>
        <taxon>Pseudomonadati</taxon>
        <taxon>Pseudomonadota</taxon>
        <taxon>Alphaproteobacteria</taxon>
        <taxon>Hyphomicrobiales</taxon>
        <taxon>Nitrobacteraceae</taxon>
        <taxon>Bradyrhizobium</taxon>
    </lineage>
</organism>
<sequence>MIKLPRAAEREYLAIYGIVAVYVASLPQGASLVGFSRDLLHSLLTLRRRWPGLHIASAFWVKNRGEARLIATEVNRSLMHVGEQKLLMADAKAAQRHVENVAAHMGIQLTEHATVLMRARSAVAFIDAKIAQAQANGELAWFNSAYRAWRLEAQREGRGMSYAEARARLRQNIFRQILTNDSQIDPASIFPPLQGIDSSVSG</sequence>